<proteinExistence type="predicted"/>
<dbReference type="EMBL" id="CP114206">
    <property type="protein sequence ID" value="WAT94331.1"/>
    <property type="molecule type" value="Genomic_DNA"/>
</dbReference>
<keyword evidence="2" id="KW-0614">Plasmid</keyword>
<feature type="transmembrane region" description="Helical" evidence="1">
    <location>
        <begin position="26"/>
        <end position="59"/>
    </location>
</feature>
<sequence length="120" mass="12614">MPGGKMNELQTALETMANNGSWKTALMYGGMALVGFMVVSALLRSGFMLLIGAIAVFYIVSIQSPDSKPDLSAAAAENVINMMVEKSTCAADSVGEIKNIGKVIRNGDVLNIAKKCGLMP</sequence>
<dbReference type="AlphaFoldDB" id="A0A9E9KUD2"/>
<evidence type="ECO:0000256" key="1">
    <source>
        <dbReference type="SAM" id="Phobius"/>
    </source>
</evidence>
<keyword evidence="1" id="KW-1133">Transmembrane helix</keyword>
<geneLocation type="plasmid" evidence="2">
    <name>pJ14577</name>
</geneLocation>
<reference evidence="2" key="1">
    <citation type="submission" date="2022-11" db="EMBL/GenBank/DDBJ databases">
        <authorList>
            <person name="Hao Y."/>
        </authorList>
    </citation>
    <scope>NUCLEOTIDE SEQUENCE</scope>
    <source>
        <strain evidence="2">J-18004577</strain>
        <plasmid evidence="2">pJ14577</plasmid>
    </source>
</reference>
<dbReference type="RefSeq" id="WP_269154588.1">
    <property type="nucleotide sequence ID" value="NZ_CP114206.1"/>
</dbReference>
<gene>
    <name evidence="2" type="ORF">OS905_00170</name>
</gene>
<protein>
    <submittedName>
        <fullName evidence="2">Uncharacterized protein</fullName>
    </submittedName>
</protein>
<organism evidence="2">
    <name type="scientific">Escherichia sp. J-18004577</name>
    <dbReference type="NCBI Taxonomy" id="2996464"/>
    <lineage>
        <taxon>Bacteria</taxon>
        <taxon>Pseudomonadati</taxon>
        <taxon>Pseudomonadota</taxon>
        <taxon>Gammaproteobacteria</taxon>
        <taxon>Enterobacterales</taxon>
        <taxon>Enterobacteriaceae</taxon>
        <taxon>Escherichia</taxon>
    </lineage>
</organism>
<keyword evidence="1" id="KW-0472">Membrane</keyword>
<accession>A0A9E9KUD2</accession>
<keyword evidence="1" id="KW-0812">Transmembrane</keyword>
<evidence type="ECO:0000313" key="2">
    <source>
        <dbReference type="EMBL" id="WAT94331.1"/>
    </source>
</evidence>
<name>A0A9E9KUD2_9ESCH</name>